<dbReference type="Proteomes" id="UP000053611">
    <property type="component" value="Unassembled WGS sequence"/>
</dbReference>
<reference evidence="6 7" key="1">
    <citation type="submission" date="2015-03" db="EMBL/GenBank/DDBJ databases">
        <title>Genomics and transcriptomics of the oil-accumulating basidiomycete yeast T. oleaginosus allow insights into substrate utilization and the diverse evolutionary trajectories of mating systems in fungi.</title>
        <authorList>
            <consortium name="DOE Joint Genome Institute"/>
            <person name="Kourist R."/>
            <person name="Kracht O."/>
            <person name="Bracharz F."/>
            <person name="Lipzen A."/>
            <person name="Nolan M."/>
            <person name="Ohm R."/>
            <person name="Grigoriev I."/>
            <person name="Sun S."/>
            <person name="Heitman J."/>
            <person name="Bruck T."/>
            <person name="Nowrousian M."/>
        </authorList>
    </citation>
    <scope>NUCLEOTIDE SEQUENCE [LARGE SCALE GENOMIC DNA]</scope>
    <source>
        <strain evidence="6 7">IBC0246</strain>
    </source>
</reference>
<gene>
    <name evidence="6" type="ORF">CC85DRAFT_275305</name>
</gene>
<proteinExistence type="predicted"/>
<dbReference type="InterPro" id="IPR025714">
    <property type="entry name" value="Methyltranfer_dom"/>
</dbReference>
<keyword evidence="2 6" id="KW-0808">Transferase</keyword>
<dbReference type="OrthoDB" id="269872at2759"/>
<keyword evidence="3" id="KW-0949">S-adenosyl-L-methionine</keyword>
<name>A0A0J0XL62_9TREE</name>
<dbReference type="EMBL" id="KQ087212">
    <property type="protein sequence ID" value="KLT41807.1"/>
    <property type="molecule type" value="Genomic_DNA"/>
</dbReference>
<dbReference type="InterPro" id="IPR050320">
    <property type="entry name" value="N5-glutamine_MTase"/>
</dbReference>
<dbReference type="Pfam" id="PF17827">
    <property type="entry name" value="PrmC_N"/>
    <property type="match status" value="1"/>
</dbReference>
<evidence type="ECO:0000313" key="7">
    <source>
        <dbReference type="Proteomes" id="UP000053611"/>
    </source>
</evidence>
<dbReference type="SUPFAM" id="SSF53335">
    <property type="entry name" value="S-adenosyl-L-methionine-dependent methyltransferases"/>
    <property type="match status" value="1"/>
</dbReference>
<evidence type="ECO:0000259" key="4">
    <source>
        <dbReference type="Pfam" id="PF13847"/>
    </source>
</evidence>
<organism evidence="6 7">
    <name type="scientific">Cutaneotrichosporon oleaginosum</name>
    <dbReference type="NCBI Taxonomy" id="879819"/>
    <lineage>
        <taxon>Eukaryota</taxon>
        <taxon>Fungi</taxon>
        <taxon>Dikarya</taxon>
        <taxon>Basidiomycota</taxon>
        <taxon>Agaricomycotina</taxon>
        <taxon>Tremellomycetes</taxon>
        <taxon>Trichosporonales</taxon>
        <taxon>Trichosporonaceae</taxon>
        <taxon>Cutaneotrichosporon</taxon>
    </lineage>
</organism>
<dbReference type="InterPro" id="IPR040758">
    <property type="entry name" value="PrmC_N"/>
</dbReference>
<protein>
    <submittedName>
        <fullName evidence="6">S-adenosyl-L-methionine-dependent methyltransferase</fullName>
    </submittedName>
</protein>
<dbReference type="RefSeq" id="XP_018278298.1">
    <property type="nucleotide sequence ID" value="XM_018421404.1"/>
</dbReference>
<accession>A0A0J0XL62</accession>
<keyword evidence="7" id="KW-1185">Reference proteome</keyword>
<dbReference type="GO" id="GO:0005739">
    <property type="term" value="C:mitochondrion"/>
    <property type="evidence" value="ECO:0007669"/>
    <property type="project" value="TreeGrafter"/>
</dbReference>
<dbReference type="InterPro" id="IPR004556">
    <property type="entry name" value="HemK-like"/>
</dbReference>
<dbReference type="CDD" id="cd02440">
    <property type="entry name" value="AdoMet_MTases"/>
    <property type="match status" value="1"/>
</dbReference>
<dbReference type="GeneID" id="28982007"/>
<evidence type="ECO:0000256" key="2">
    <source>
        <dbReference type="ARBA" id="ARBA00022679"/>
    </source>
</evidence>
<feature type="domain" description="Methyltransferase" evidence="4">
    <location>
        <begin position="101"/>
        <end position="181"/>
    </location>
</feature>
<sequence>MRPALRLLRCSSPSALLARLARNPELSAADAKAELRWMRAAKGDLEDMVERRARGEPLQYILGDTDFGPLTLLCRPPVLIPRPETAYIVEHLASLLPSRPLRVLDLCTGSGCIPLLLAHLRADLTAVGVDVSPDAVSLAKENIAAMGMEGRVRTVQADILAPDFLQRIEKEVGPVDLVTANPPYIPQAEYDALPPSVRAYEDRGALLAGGEGGTAFYAHIAAIAPSMLREGPGIKIAVEIGAGQGQTVASLLPGHTEVVQDQYGRDRMVTAVF</sequence>
<dbReference type="InterPro" id="IPR029063">
    <property type="entry name" value="SAM-dependent_MTases_sf"/>
</dbReference>
<dbReference type="STRING" id="879819.A0A0J0XL62"/>
<keyword evidence="1 6" id="KW-0489">Methyltransferase</keyword>
<dbReference type="NCBIfam" id="TIGR00536">
    <property type="entry name" value="hemK_fam"/>
    <property type="match status" value="1"/>
</dbReference>
<feature type="domain" description="Release factor glutamine methyltransferase N-terminal" evidence="5">
    <location>
        <begin position="43"/>
        <end position="63"/>
    </location>
</feature>
<dbReference type="GO" id="GO:0102559">
    <property type="term" value="F:peptide chain release factor N(5)-glutamine methyltransferase activity"/>
    <property type="evidence" value="ECO:0007669"/>
    <property type="project" value="UniProtKB-EC"/>
</dbReference>
<dbReference type="AlphaFoldDB" id="A0A0J0XL62"/>
<dbReference type="GO" id="GO:0032259">
    <property type="term" value="P:methylation"/>
    <property type="evidence" value="ECO:0007669"/>
    <property type="project" value="UniProtKB-KW"/>
</dbReference>
<dbReference type="PANTHER" id="PTHR18895">
    <property type="entry name" value="HEMK METHYLTRANSFERASE"/>
    <property type="match status" value="1"/>
</dbReference>
<evidence type="ECO:0000313" key="6">
    <source>
        <dbReference type="EMBL" id="KLT41807.1"/>
    </source>
</evidence>
<dbReference type="Gene3D" id="3.40.50.150">
    <property type="entry name" value="Vaccinia Virus protein VP39"/>
    <property type="match status" value="1"/>
</dbReference>
<evidence type="ECO:0000259" key="5">
    <source>
        <dbReference type="Pfam" id="PF17827"/>
    </source>
</evidence>
<evidence type="ECO:0000256" key="1">
    <source>
        <dbReference type="ARBA" id="ARBA00022603"/>
    </source>
</evidence>
<dbReference type="Pfam" id="PF13847">
    <property type="entry name" value="Methyltransf_31"/>
    <property type="match status" value="1"/>
</dbReference>
<evidence type="ECO:0000256" key="3">
    <source>
        <dbReference type="ARBA" id="ARBA00022691"/>
    </source>
</evidence>
<dbReference type="Gene3D" id="1.10.8.10">
    <property type="entry name" value="DNA helicase RuvA subunit, C-terminal domain"/>
    <property type="match status" value="1"/>
</dbReference>
<dbReference type="PANTHER" id="PTHR18895:SF74">
    <property type="entry name" value="MTRF1L RELEASE FACTOR GLUTAMINE METHYLTRANSFERASE"/>
    <property type="match status" value="1"/>
</dbReference>